<accession>A0A5D4K8M7</accession>
<gene>
    <name evidence="2" type="ORF">FZC79_18945</name>
</gene>
<sequence>MYLLLVVLVYIIFAKVFVDWKRWQDYYPTVQYYLICNLAYNFVFYNHTLWKYKAVTVDWLNHTLIELTFSFFILPIVIMIYLRYYPQGKKSYVYVLIWIIYFTFLEFLFYKRGLFIYENGWSVGWSLVFNIIMFVMLRMHYKNKLLALIVSIPIIAVLLMFFHPSLGDMK</sequence>
<evidence type="ECO:0000313" key="3">
    <source>
        <dbReference type="Proteomes" id="UP000323317"/>
    </source>
</evidence>
<feature type="transmembrane region" description="Helical" evidence="1">
    <location>
        <begin position="122"/>
        <end position="139"/>
    </location>
</feature>
<feature type="transmembrane region" description="Helical" evidence="1">
    <location>
        <begin position="64"/>
        <end position="85"/>
    </location>
</feature>
<feature type="transmembrane region" description="Helical" evidence="1">
    <location>
        <begin position="91"/>
        <end position="110"/>
    </location>
</feature>
<keyword evidence="1" id="KW-0812">Transmembrane</keyword>
<organism evidence="2 3">
    <name type="scientific">Rossellomorea vietnamensis</name>
    <dbReference type="NCBI Taxonomy" id="218284"/>
    <lineage>
        <taxon>Bacteria</taxon>
        <taxon>Bacillati</taxon>
        <taxon>Bacillota</taxon>
        <taxon>Bacilli</taxon>
        <taxon>Bacillales</taxon>
        <taxon>Bacillaceae</taxon>
        <taxon>Rossellomorea</taxon>
    </lineage>
</organism>
<comment type="caution">
    <text evidence="2">The sequence shown here is derived from an EMBL/GenBank/DDBJ whole genome shotgun (WGS) entry which is preliminary data.</text>
</comment>
<dbReference type="NCBIfam" id="NF041644">
    <property type="entry name" value="CBO0543_fam"/>
    <property type="match status" value="1"/>
</dbReference>
<dbReference type="AlphaFoldDB" id="A0A5D4K8M7"/>
<evidence type="ECO:0000256" key="1">
    <source>
        <dbReference type="SAM" id="Phobius"/>
    </source>
</evidence>
<keyword evidence="1" id="KW-1133">Transmembrane helix</keyword>
<proteinExistence type="predicted"/>
<protein>
    <submittedName>
        <fullName evidence="2">Uncharacterized protein</fullName>
    </submittedName>
</protein>
<keyword evidence="1" id="KW-0472">Membrane</keyword>
<reference evidence="2 3" key="1">
    <citation type="submission" date="2019-08" db="EMBL/GenBank/DDBJ databases">
        <title>Bacillus genomes from the desert of Cuatro Cienegas, Coahuila.</title>
        <authorList>
            <person name="Olmedo-Alvarez G."/>
        </authorList>
    </citation>
    <scope>NUCLEOTIDE SEQUENCE [LARGE SCALE GENOMIC DNA]</scope>
    <source>
        <strain evidence="2 3">CH40_1T</strain>
    </source>
</reference>
<name>A0A5D4K8M7_9BACI</name>
<dbReference type="InterPro" id="IPR048147">
    <property type="entry name" value="CBO0543-like"/>
</dbReference>
<feature type="transmembrane region" description="Helical" evidence="1">
    <location>
        <begin position="145"/>
        <end position="162"/>
    </location>
</feature>
<evidence type="ECO:0000313" key="2">
    <source>
        <dbReference type="EMBL" id="TYR73386.1"/>
    </source>
</evidence>
<dbReference type="Proteomes" id="UP000323317">
    <property type="component" value="Unassembled WGS sequence"/>
</dbReference>
<dbReference type="EMBL" id="VTEH01000019">
    <property type="protein sequence ID" value="TYR73386.1"/>
    <property type="molecule type" value="Genomic_DNA"/>
</dbReference>